<dbReference type="OrthoDB" id="9799367at2"/>
<dbReference type="CDD" id="cd14797">
    <property type="entry name" value="DUF302"/>
    <property type="match status" value="1"/>
</dbReference>
<comment type="caution">
    <text evidence="3">The sequence shown here is derived from an EMBL/GenBank/DDBJ whole genome shotgun (WGS) entry which is preliminary data.</text>
</comment>
<dbReference type="Proteomes" id="UP000092607">
    <property type="component" value="Unassembled WGS sequence"/>
</dbReference>
<sequence length="158" mass="16691">MKTPSLALLALTLSLSACTAISPVHEPTKATAMTHTNLISPYDFNTTVSRLKSAIQSKGMTVFATIDHAKAAQDDGMTMQPATVIIYGSPKAGTPLMKKDPAFALALPLKVLITETDGQVQVIYTPANELIKGSQIQPSDVANTLANAEKLIKTVLGQ</sequence>
<evidence type="ECO:0000256" key="1">
    <source>
        <dbReference type="SAM" id="SignalP"/>
    </source>
</evidence>
<feature type="domain" description="DUF302" evidence="2">
    <location>
        <begin position="66"/>
        <end position="125"/>
    </location>
</feature>
<feature type="signal peptide" evidence="1">
    <location>
        <begin position="1"/>
        <end position="19"/>
    </location>
</feature>
<dbReference type="Pfam" id="PF03625">
    <property type="entry name" value="DUF302"/>
    <property type="match status" value="1"/>
</dbReference>
<accession>A0A1B8Q467</accession>
<organism evidence="3 4">
    <name type="scientific">Moraxella lacunata</name>
    <dbReference type="NCBI Taxonomy" id="477"/>
    <lineage>
        <taxon>Bacteria</taxon>
        <taxon>Pseudomonadati</taxon>
        <taxon>Pseudomonadota</taxon>
        <taxon>Gammaproteobacteria</taxon>
        <taxon>Moraxellales</taxon>
        <taxon>Moraxellaceae</taxon>
        <taxon>Moraxella</taxon>
    </lineage>
</organism>
<protein>
    <recommendedName>
        <fullName evidence="2">DUF302 domain-containing protein</fullName>
    </recommendedName>
</protein>
<name>A0A1B8Q467_MORLA</name>
<dbReference type="PANTHER" id="PTHR38342">
    <property type="entry name" value="SLR5037 PROTEIN"/>
    <property type="match status" value="1"/>
</dbReference>
<proteinExistence type="predicted"/>
<dbReference type="PANTHER" id="PTHR38342:SF2">
    <property type="entry name" value="INNER MEMBRANE OR EXPORTED"/>
    <property type="match status" value="1"/>
</dbReference>
<dbReference type="InterPro" id="IPR005180">
    <property type="entry name" value="DUF302"/>
</dbReference>
<evidence type="ECO:0000313" key="4">
    <source>
        <dbReference type="Proteomes" id="UP000092607"/>
    </source>
</evidence>
<dbReference type="AlphaFoldDB" id="A0A1B8Q467"/>
<keyword evidence="1" id="KW-0732">Signal</keyword>
<dbReference type="EMBL" id="LZMS01000045">
    <property type="protein sequence ID" value="OBX64135.1"/>
    <property type="molecule type" value="Genomic_DNA"/>
</dbReference>
<dbReference type="Gene3D" id="3.30.310.70">
    <property type="entry name" value="TT1751-like domain"/>
    <property type="match status" value="1"/>
</dbReference>
<dbReference type="RefSeq" id="WP_065255223.1">
    <property type="nucleotide sequence ID" value="NZ_JARDJM010000045.1"/>
</dbReference>
<evidence type="ECO:0000259" key="2">
    <source>
        <dbReference type="Pfam" id="PF03625"/>
    </source>
</evidence>
<dbReference type="SUPFAM" id="SSF103247">
    <property type="entry name" value="TT1751-like"/>
    <property type="match status" value="1"/>
</dbReference>
<feature type="chain" id="PRO_5008612139" description="DUF302 domain-containing protein" evidence="1">
    <location>
        <begin position="20"/>
        <end position="158"/>
    </location>
</feature>
<gene>
    <name evidence="3" type="ORF">A9309_05085</name>
</gene>
<dbReference type="InterPro" id="IPR035923">
    <property type="entry name" value="TT1751-like_sf"/>
</dbReference>
<evidence type="ECO:0000313" key="3">
    <source>
        <dbReference type="EMBL" id="OBX64135.1"/>
    </source>
</evidence>
<reference evidence="3 4" key="1">
    <citation type="submission" date="2016-06" db="EMBL/GenBank/DDBJ databases">
        <title>Draft genome of Moraxella lacunata CCUG 57757A.</title>
        <authorList>
            <person name="Salva-Serra F."/>
            <person name="Engstrom-Jakobsson H."/>
            <person name="Thorell K."/>
            <person name="Gonzales-Siles L."/>
            <person name="Karlsson R."/>
            <person name="Boulund F."/>
            <person name="Engstrand L."/>
            <person name="Kristiansson E."/>
            <person name="Moore E."/>
        </authorList>
    </citation>
    <scope>NUCLEOTIDE SEQUENCE [LARGE SCALE GENOMIC DNA]</scope>
    <source>
        <strain evidence="3 4">CCUG 57757A</strain>
    </source>
</reference>
<dbReference type="PROSITE" id="PS51257">
    <property type="entry name" value="PROKAR_LIPOPROTEIN"/>
    <property type="match status" value="1"/>
</dbReference>